<feature type="signal peptide" evidence="1">
    <location>
        <begin position="1"/>
        <end position="24"/>
    </location>
</feature>
<dbReference type="Proteomes" id="UP001629244">
    <property type="component" value="Unassembled WGS sequence"/>
</dbReference>
<dbReference type="Pfam" id="PF13650">
    <property type="entry name" value="Asp_protease_2"/>
    <property type="match status" value="1"/>
</dbReference>
<dbReference type="Gene3D" id="2.30.42.10">
    <property type="match status" value="1"/>
</dbReference>
<comment type="caution">
    <text evidence="2">The sequence shown here is derived from an EMBL/GenBank/DDBJ whole genome shotgun (WGS) entry which is preliminary data.</text>
</comment>
<proteinExistence type="predicted"/>
<accession>A0ABW8YQG4</accession>
<reference evidence="2 3" key="1">
    <citation type="submission" date="2024-06" db="EMBL/GenBank/DDBJ databases">
        <authorList>
            <person name="Kaempfer P."/>
            <person name="Viver T."/>
        </authorList>
    </citation>
    <scope>NUCLEOTIDE SEQUENCE [LARGE SCALE GENOMIC DNA]</scope>
    <source>
        <strain evidence="2 3">ST-64</strain>
    </source>
</reference>
<organism evidence="2 3">
    <name type="scientific">Sphingomonas plantiphila</name>
    <dbReference type="NCBI Taxonomy" id="3163295"/>
    <lineage>
        <taxon>Bacteria</taxon>
        <taxon>Pseudomonadati</taxon>
        <taxon>Pseudomonadota</taxon>
        <taxon>Alphaproteobacteria</taxon>
        <taxon>Sphingomonadales</taxon>
        <taxon>Sphingomonadaceae</taxon>
        <taxon>Sphingomonas</taxon>
    </lineage>
</organism>
<dbReference type="EMBL" id="JBELQC010000002">
    <property type="protein sequence ID" value="MFL9842185.1"/>
    <property type="molecule type" value="Genomic_DNA"/>
</dbReference>
<protein>
    <recommendedName>
        <fullName evidence="4">Aspartyl protease</fullName>
    </recommendedName>
</protein>
<name>A0ABW8YQG4_9SPHN</name>
<evidence type="ECO:0000313" key="3">
    <source>
        <dbReference type="Proteomes" id="UP001629244"/>
    </source>
</evidence>
<feature type="chain" id="PRO_5045577927" description="Aspartyl protease" evidence="1">
    <location>
        <begin position="25"/>
        <end position="374"/>
    </location>
</feature>
<keyword evidence="3" id="KW-1185">Reference proteome</keyword>
<evidence type="ECO:0000256" key="1">
    <source>
        <dbReference type="SAM" id="SignalP"/>
    </source>
</evidence>
<evidence type="ECO:0008006" key="4">
    <source>
        <dbReference type="Google" id="ProtNLM"/>
    </source>
</evidence>
<dbReference type="InterPro" id="IPR036034">
    <property type="entry name" value="PDZ_sf"/>
</dbReference>
<dbReference type="RefSeq" id="WP_408079589.1">
    <property type="nucleotide sequence ID" value="NZ_JBELQC010000002.1"/>
</dbReference>
<gene>
    <name evidence="2" type="ORF">ABS767_14530</name>
</gene>
<sequence>MIGRRPLLAGATAALLGSATRAVAAPPYNVPIRLTDSRILVEATFGGDRAFLLVLDTGGQMGLINTGVADAIGLKKIGSRRLRLAWGHTDYPVFQSKNVMLGGRINLASFDMAGIERDLGDGAVGSLPAWVLTLVDGELDLDASVWRAHEGGLPALPGATRFDKAIVQKGATADKRFLFADAALNGRSFRFGLDTGMPNYSRIYRKTAEAAGLWDAPRWTPAAPNGETRVIRPDRIELAGATIERPLIQLRDKPDWEEFETGIIGLPILRLFNIATSNRDGAVFLTRNRQEPQPAQYNRAGLWVDRAGSGVVAGVVGAGSPAEKAGIKAGDRLSGMTFESLIQQTSGPVGAVLPLTVERGGSSRSVSLVLEDFL</sequence>
<dbReference type="SUPFAM" id="SSF50156">
    <property type="entry name" value="PDZ domain-like"/>
    <property type="match status" value="1"/>
</dbReference>
<evidence type="ECO:0000313" key="2">
    <source>
        <dbReference type="EMBL" id="MFL9842185.1"/>
    </source>
</evidence>
<keyword evidence="1" id="KW-0732">Signal</keyword>